<dbReference type="InterPro" id="IPR040047">
    <property type="entry name" value="VPS50"/>
</dbReference>
<dbReference type="GO" id="GO:0032456">
    <property type="term" value="P:endocytic recycling"/>
    <property type="evidence" value="ECO:0007669"/>
    <property type="project" value="InterPro"/>
</dbReference>
<protein>
    <submittedName>
        <fullName evidence="8">Coiled-coil domain-containing protein 132-like</fullName>
    </submittedName>
</protein>
<dbReference type="GO" id="GO:0015031">
    <property type="term" value="P:protein transport"/>
    <property type="evidence" value="ECO:0007669"/>
    <property type="project" value="UniProtKB-KW"/>
</dbReference>
<keyword evidence="3 4" id="KW-0175">Coiled coil</keyword>
<dbReference type="InterPro" id="IPR019515">
    <property type="entry name" value="VPS54_N"/>
</dbReference>
<name>A0A6I9MZ70_9TELE</name>
<evidence type="ECO:0000256" key="5">
    <source>
        <dbReference type="SAM" id="MobiDB-lite"/>
    </source>
</evidence>
<dbReference type="GO" id="GO:1990745">
    <property type="term" value="C:EARP complex"/>
    <property type="evidence" value="ECO:0007669"/>
    <property type="project" value="InterPro"/>
</dbReference>
<dbReference type="RefSeq" id="XP_010768558.1">
    <property type="nucleotide sequence ID" value="XM_010770256.1"/>
</dbReference>
<evidence type="ECO:0000256" key="2">
    <source>
        <dbReference type="ARBA" id="ARBA00022927"/>
    </source>
</evidence>
<accession>A0A6I9MZ70</accession>
<dbReference type="KEGG" id="ncc:104944684"/>
<keyword evidence="1" id="KW-0813">Transport</keyword>
<dbReference type="Proteomes" id="UP000504611">
    <property type="component" value="Unplaced"/>
</dbReference>
<feature type="domain" description="Vacuolar protein sorting-associated protein 54 N-terminal" evidence="6">
    <location>
        <begin position="54"/>
        <end position="329"/>
    </location>
</feature>
<evidence type="ECO:0000259" key="6">
    <source>
        <dbReference type="Pfam" id="PF10475"/>
    </source>
</evidence>
<evidence type="ECO:0000313" key="8">
    <source>
        <dbReference type="RefSeq" id="XP_010768558.1"/>
    </source>
</evidence>
<evidence type="ECO:0000313" key="7">
    <source>
        <dbReference type="Proteomes" id="UP000504611"/>
    </source>
</evidence>
<dbReference type="GeneID" id="104944684"/>
<dbReference type="PANTHER" id="PTHR13258:SF0">
    <property type="entry name" value="SYNDETIN"/>
    <property type="match status" value="1"/>
</dbReference>
<evidence type="ECO:0000256" key="3">
    <source>
        <dbReference type="ARBA" id="ARBA00023054"/>
    </source>
</evidence>
<dbReference type="GO" id="GO:0000149">
    <property type="term" value="F:SNARE binding"/>
    <property type="evidence" value="ECO:0007669"/>
    <property type="project" value="TreeGrafter"/>
</dbReference>
<evidence type="ECO:0000256" key="4">
    <source>
        <dbReference type="SAM" id="Coils"/>
    </source>
</evidence>
<proteinExistence type="predicted"/>
<dbReference type="GO" id="GO:0042147">
    <property type="term" value="P:retrograde transport, endosome to Golgi"/>
    <property type="evidence" value="ECO:0007669"/>
    <property type="project" value="InterPro"/>
</dbReference>
<sequence length="352" mass="40767">MQKIKSLMARQGLKSPQESMADLSPVENLRIPSKEELREVREQPIDPQAEQEMIDSIEELYYSNDSFDMVQHELEKLPPELNLQELEEYRDKLKKQQASSQELERVTSLQTNLQLAAVICTNARRQLSVSKEEFTEASLGLLANQRRRQLLTGLLKSLRTIKTLQRTDVRLSEMLEEEDYPGAIQLCLECQKAASTFKHYSCISELNSKLQDTLEQIEEQLDVALSKTCKNFDVSHYTKVQLAYTLLGKTQTAMDQLHMHFTQAIHNTVFQVVLGYVELCAGNADTKFQKMQYKDLCTHITMDSYIPCLTDLCKALWEVMVSYHRTMQWHEEHDKQDTSHTPGKRLYLFKPP</sequence>
<feature type="compositionally biased region" description="Basic and acidic residues" evidence="5">
    <location>
        <begin position="32"/>
        <end position="44"/>
    </location>
</feature>
<keyword evidence="7" id="KW-1185">Reference proteome</keyword>
<feature type="coiled-coil region" evidence="4">
    <location>
        <begin position="200"/>
        <end position="227"/>
    </location>
</feature>
<reference evidence="8" key="1">
    <citation type="submission" date="2025-08" db="UniProtKB">
        <authorList>
            <consortium name="RefSeq"/>
        </authorList>
    </citation>
    <scope>IDENTIFICATION</scope>
    <source>
        <tissue evidence="8">Muscle</tissue>
    </source>
</reference>
<dbReference type="PANTHER" id="PTHR13258">
    <property type="entry name" value="SYNDETIN"/>
    <property type="match status" value="1"/>
</dbReference>
<gene>
    <name evidence="8" type="primary">LOC104944684</name>
</gene>
<keyword evidence="2" id="KW-0653">Protein transport</keyword>
<organism evidence="7 8">
    <name type="scientific">Notothenia coriiceps</name>
    <name type="common">black rockcod</name>
    <dbReference type="NCBI Taxonomy" id="8208"/>
    <lineage>
        <taxon>Eukaryota</taxon>
        <taxon>Metazoa</taxon>
        <taxon>Chordata</taxon>
        <taxon>Craniata</taxon>
        <taxon>Vertebrata</taxon>
        <taxon>Euteleostomi</taxon>
        <taxon>Actinopterygii</taxon>
        <taxon>Neopterygii</taxon>
        <taxon>Teleostei</taxon>
        <taxon>Neoteleostei</taxon>
        <taxon>Acanthomorphata</taxon>
        <taxon>Eupercaria</taxon>
        <taxon>Perciformes</taxon>
        <taxon>Notothenioidei</taxon>
        <taxon>Nototheniidae</taxon>
        <taxon>Notothenia</taxon>
    </lineage>
</organism>
<feature type="region of interest" description="Disordered" evidence="5">
    <location>
        <begin position="1"/>
        <end position="49"/>
    </location>
</feature>
<dbReference type="Pfam" id="PF10475">
    <property type="entry name" value="Vps54_N"/>
    <property type="match status" value="1"/>
</dbReference>
<evidence type="ECO:0000256" key="1">
    <source>
        <dbReference type="ARBA" id="ARBA00022448"/>
    </source>
</evidence>
<dbReference type="AlphaFoldDB" id="A0A6I9MZ70"/>
<dbReference type="OrthoDB" id="10263345at2759"/>
<dbReference type="GO" id="GO:0005829">
    <property type="term" value="C:cytosol"/>
    <property type="evidence" value="ECO:0007669"/>
    <property type="project" value="GOC"/>
</dbReference>